<gene>
    <name evidence="2" type="ORF">B1756_09655</name>
</gene>
<organism evidence="2 3">
    <name type="scientific">Natrarchaeobaculum aegyptiacum</name>
    <dbReference type="NCBI Taxonomy" id="745377"/>
    <lineage>
        <taxon>Archaea</taxon>
        <taxon>Methanobacteriati</taxon>
        <taxon>Methanobacteriota</taxon>
        <taxon>Stenosarchaea group</taxon>
        <taxon>Halobacteria</taxon>
        <taxon>Halobacteriales</taxon>
        <taxon>Natrialbaceae</taxon>
        <taxon>Natrarchaeobaculum</taxon>
    </lineage>
</organism>
<dbReference type="Proteomes" id="UP000250088">
    <property type="component" value="Chromosome"/>
</dbReference>
<dbReference type="EMBL" id="CP019893">
    <property type="protein sequence ID" value="ARS89968.1"/>
    <property type="molecule type" value="Genomic_DNA"/>
</dbReference>
<evidence type="ECO:0008006" key="4">
    <source>
        <dbReference type="Google" id="ProtNLM"/>
    </source>
</evidence>
<evidence type="ECO:0000313" key="2">
    <source>
        <dbReference type="EMBL" id="ARS89968.1"/>
    </source>
</evidence>
<feature type="compositionally biased region" description="Basic and acidic residues" evidence="1">
    <location>
        <begin position="11"/>
        <end position="23"/>
    </location>
</feature>
<reference evidence="3" key="1">
    <citation type="submission" date="2017-02" db="EMBL/GenBank/DDBJ databases">
        <title>Natronthermophilus aegyptiacus gen. nov.,sp. nov., an aerobic, extremely halophilic alkalithermophilic archaeon isolated from the athalassohaline Wadi An Natrun, Egypt.</title>
        <authorList>
            <person name="Zhao B."/>
        </authorList>
    </citation>
    <scope>NUCLEOTIDE SEQUENCE [LARGE SCALE GENOMIC DNA]</scope>
    <source>
        <strain evidence="3">JW/NM-HA 15</strain>
    </source>
</reference>
<protein>
    <recommendedName>
        <fullName evidence="4">ParB/Sulfiredoxin domain-containing protein</fullName>
    </recommendedName>
</protein>
<accession>A0A2Z2I0Z3</accession>
<evidence type="ECO:0000256" key="1">
    <source>
        <dbReference type="SAM" id="MobiDB-lite"/>
    </source>
</evidence>
<evidence type="ECO:0000313" key="3">
    <source>
        <dbReference type="Proteomes" id="UP000250088"/>
    </source>
</evidence>
<feature type="region of interest" description="Disordered" evidence="1">
    <location>
        <begin position="1"/>
        <end position="23"/>
    </location>
</feature>
<dbReference type="AlphaFoldDB" id="A0A2Z2I0Z3"/>
<keyword evidence="3" id="KW-1185">Reference proteome</keyword>
<dbReference type="KEGG" id="naj:B1756_09655"/>
<name>A0A2Z2I0Z3_9EURY</name>
<feature type="compositionally biased region" description="Basic residues" evidence="1">
    <location>
        <begin position="1"/>
        <end position="10"/>
    </location>
</feature>
<proteinExistence type="predicted"/>
<sequence>MIQRIRHRRSPDRFTDADPTKRLSVDPDRITYKIPSTAPLETDRPVGRVADGPWDRHRIRITERTFYQSLESVYVDGANWESTEYYRAVLDAIESGQRRWGCSSPADLESKCSHVDTLYEALQSEGYHGQRELVARGEERFPLRDPLVAIGRDGTILHLRDGNHRIGLSKLLELESITVRVGPRHAHWQRIRDAIADADTVADLEPSVRSHRRHPDLADLVDQLV</sequence>